<feature type="domain" description="SpaA-like prealbumin fold" evidence="1">
    <location>
        <begin position="323"/>
        <end position="413"/>
    </location>
</feature>
<dbReference type="Proteomes" id="UP000177480">
    <property type="component" value="Unassembled WGS sequence"/>
</dbReference>
<dbReference type="Pfam" id="PF19403">
    <property type="entry name" value="SpaA_2"/>
    <property type="match status" value="3"/>
</dbReference>
<comment type="caution">
    <text evidence="2">The sequence shown here is derived from an EMBL/GenBank/DDBJ whole genome shotgun (WGS) entry which is preliminary data.</text>
</comment>
<name>A0A1G2FZL2_9BACT</name>
<feature type="domain" description="SpaA-like prealbumin fold" evidence="1">
    <location>
        <begin position="14"/>
        <end position="104"/>
    </location>
</feature>
<protein>
    <recommendedName>
        <fullName evidence="1">SpaA-like prealbumin fold domain-containing protein</fullName>
    </recommendedName>
</protein>
<organism evidence="2 3">
    <name type="scientific">Candidatus Ryanbacteria bacterium RIFCSPHIGHO2_01_FULL_45_22</name>
    <dbReference type="NCBI Taxonomy" id="1802114"/>
    <lineage>
        <taxon>Bacteria</taxon>
        <taxon>Candidatus Ryaniibacteriota</taxon>
    </lineage>
</organism>
<dbReference type="AlphaFoldDB" id="A0A1G2FZL2"/>
<dbReference type="STRING" id="1802114.A2719_03965"/>
<proteinExistence type="predicted"/>
<dbReference type="InterPro" id="IPR045826">
    <property type="entry name" value="SpaA_PFL_dom_2"/>
</dbReference>
<reference evidence="2 3" key="1">
    <citation type="journal article" date="2016" name="Nat. Commun.">
        <title>Thousands of microbial genomes shed light on interconnected biogeochemical processes in an aquifer system.</title>
        <authorList>
            <person name="Anantharaman K."/>
            <person name="Brown C.T."/>
            <person name="Hug L.A."/>
            <person name="Sharon I."/>
            <person name="Castelle C.J."/>
            <person name="Probst A.J."/>
            <person name="Thomas B.C."/>
            <person name="Singh A."/>
            <person name="Wilkins M.J."/>
            <person name="Karaoz U."/>
            <person name="Brodie E.L."/>
            <person name="Williams K.H."/>
            <person name="Hubbard S.S."/>
            <person name="Banfield J.F."/>
        </authorList>
    </citation>
    <scope>NUCLEOTIDE SEQUENCE [LARGE SCALE GENOMIC DNA]</scope>
</reference>
<evidence type="ECO:0000313" key="2">
    <source>
        <dbReference type="EMBL" id="OGZ43486.1"/>
    </source>
</evidence>
<feature type="domain" description="SpaA-like prealbumin fold" evidence="1">
    <location>
        <begin position="219"/>
        <end position="307"/>
    </location>
</feature>
<sequence length="420" mass="42303">MNTFTGTTTPTTTPSSLKIIKIVQDGTATSSDFQIHVKSATTSLDIAGSPQPGSATGTTYSGLASSTYIVSETGPGDHSVTFSGACAGTSTIVLAGSTTVTCTITNTFVGTTSSITVTKIVQGGSATSSDFSIHVHKVEGVNLIDVAGSPQPGTASGTTYGGLFAGTYHIAETGGPSDYSLSYSGNCDTNGFIVLASSTSATCTLTNTFTETTTPTTTPSTLTIIKMVEGGTATPSDFLVYVKENNVDIAGSPQAGSSTGTIYGNLASSTYVVSETGPADYNAAFSGACSGTSTIMLAGSTTVTCTITNTFTGTTTPTTTPMADLTVFKIVQGTTTATSSNYQIHVKSATTTLDVTGSPQPGSEAGTTYSLSFGDYVVSETGDPEADDIVFSGACDANGQVNLSSTTTASCTITNVFNEP</sequence>
<dbReference type="EMBL" id="MHNK01000014">
    <property type="protein sequence ID" value="OGZ43486.1"/>
    <property type="molecule type" value="Genomic_DNA"/>
</dbReference>
<evidence type="ECO:0000259" key="1">
    <source>
        <dbReference type="Pfam" id="PF19403"/>
    </source>
</evidence>
<accession>A0A1G2FZL2</accession>
<gene>
    <name evidence="2" type="ORF">A2719_03965</name>
</gene>
<evidence type="ECO:0000313" key="3">
    <source>
        <dbReference type="Proteomes" id="UP000177480"/>
    </source>
</evidence>